<comment type="cofactor">
    <cofactor evidence="6">
        <name>Mg(2+)</name>
        <dbReference type="ChEBI" id="CHEBI:18420"/>
    </cofactor>
    <cofactor evidence="6">
        <name>Mn(2+)</name>
        <dbReference type="ChEBI" id="CHEBI:29035"/>
    </cofactor>
    <text evidence="6">Mg(2+). Can also accept Mn(2+).</text>
</comment>
<dbReference type="GO" id="GO:0006083">
    <property type="term" value="P:acetate metabolic process"/>
    <property type="evidence" value="ECO:0007669"/>
    <property type="project" value="TreeGrafter"/>
</dbReference>
<keyword evidence="2 6" id="KW-0808">Transferase</keyword>
<keyword evidence="6" id="KW-0963">Cytoplasm</keyword>
<dbReference type="AlphaFoldDB" id="A0A6G7B8C0"/>
<dbReference type="Gene3D" id="3.30.420.40">
    <property type="match status" value="2"/>
</dbReference>
<dbReference type="EC" id="2.7.2.1" evidence="6"/>
<dbReference type="GO" id="GO:0008776">
    <property type="term" value="F:acetate kinase activity"/>
    <property type="evidence" value="ECO:0007669"/>
    <property type="project" value="UniProtKB-UniRule"/>
</dbReference>
<feature type="site" description="Transition state stabilizer" evidence="6">
    <location>
        <position position="182"/>
    </location>
</feature>
<comment type="subunit">
    <text evidence="6">Homodimer.</text>
</comment>
<comment type="similarity">
    <text evidence="1 6 7">Belongs to the acetokinase family.</text>
</comment>
<proteinExistence type="inferred from homology"/>
<dbReference type="EMBL" id="CP049228">
    <property type="protein sequence ID" value="QIH23569.1"/>
    <property type="molecule type" value="Genomic_DNA"/>
</dbReference>
<feature type="active site" description="Proton donor/acceptor" evidence="6">
    <location>
        <position position="150"/>
    </location>
</feature>
<keyword evidence="3 6" id="KW-0547">Nucleotide-binding</keyword>
<dbReference type="Pfam" id="PF00871">
    <property type="entry name" value="Acetate_kinase"/>
    <property type="match status" value="1"/>
</dbReference>
<comment type="function">
    <text evidence="6">Catalyzes the formation of acetyl phosphate from acetate and ATP. Can also catalyze the reverse reaction.</text>
</comment>
<evidence type="ECO:0000256" key="7">
    <source>
        <dbReference type="RuleBase" id="RU003835"/>
    </source>
</evidence>
<dbReference type="GO" id="GO:0000287">
    <property type="term" value="F:magnesium ion binding"/>
    <property type="evidence" value="ECO:0007669"/>
    <property type="project" value="UniProtKB-UniRule"/>
</dbReference>
<evidence type="ECO:0000256" key="1">
    <source>
        <dbReference type="ARBA" id="ARBA00008748"/>
    </source>
</evidence>
<dbReference type="GO" id="GO:0005737">
    <property type="term" value="C:cytoplasm"/>
    <property type="evidence" value="ECO:0007669"/>
    <property type="project" value="UniProtKB-SubCell"/>
</dbReference>
<feature type="binding site" evidence="6">
    <location>
        <position position="11"/>
    </location>
    <ligand>
        <name>Mg(2+)</name>
        <dbReference type="ChEBI" id="CHEBI:18420"/>
    </ligand>
</feature>
<feature type="binding site" evidence="6">
    <location>
        <position position="18"/>
    </location>
    <ligand>
        <name>ATP</name>
        <dbReference type="ChEBI" id="CHEBI:30616"/>
    </ligand>
</feature>
<dbReference type="SUPFAM" id="SSF53067">
    <property type="entry name" value="Actin-like ATPase domain"/>
    <property type="match status" value="2"/>
</dbReference>
<name>A0A6G7B8C0_9LACO</name>
<feature type="binding site" evidence="6">
    <location>
        <position position="93"/>
    </location>
    <ligand>
        <name>substrate</name>
    </ligand>
</feature>
<protein>
    <recommendedName>
        <fullName evidence="6">Acetate kinase</fullName>
        <ecNumber evidence="6">2.7.2.1</ecNumber>
    </recommendedName>
    <alternativeName>
        <fullName evidence="6">Acetokinase</fullName>
    </alternativeName>
</protein>
<dbReference type="RefSeq" id="WP_006734858.1">
    <property type="nucleotide sequence ID" value="NZ_CP049228.1"/>
</dbReference>
<feature type="binding site" evidence="6">
    <location>
        <begin position="334"/>
        <end position="338"/>
    </location>
    <ligand>
        <name>ATP</name>
        <dbReference type="ChEBI" id="CHEBI:30616"/>
    </ligand>
</feature>
<keyword evidence="6" id="KW-0460">Magnesium</keyword>
<dbReference type="NCBIfam" id="TIGR00016">
    <property type="entry name" value="ackA"/>
    <property type="match status" value="1"/>
</dbReference>
<keyword evidence="4 6" id="KW-0418">Kinase</keyword>
<accession>A0A6G7B8C0</accession>
<feature type="binding site" evidence="6">
    <location>
        <begin position="210"/>
        <end position="214"/>
    </location>
    <ligand>
        <name>ATP</name>
        <dbReference type="ChEBI" id="CHEBI:30616"/>
    </ligand>
</feature>
<dbReference type="PRINTS" id="PR00471">
    <property type="entry name" value="ACETATEKNASE"/>
</dbReference>
<evidence type="ECO:0000256" key="6">
    <source>
        <dbReference type="HAMAP-Rule" id="MF_00020"/>
    </source>
</evidence>
<dbReference type="InterPro" id="IPR043129">
    <property type="entry name" value="ATPase_NBD"/>
</dbReference>
<evidence type="ECO:0000313" key="9">
    <source>
        <dbReference type="Proteomes" id="UP000501676"/>
    </source>
</evidence>
<reference evidence="8 9" key="1">
    <citation type="submission" date="2020-02" db="EMBL/GenBank/DDBJ databases">
        <title>Complete genome sequences of six Lactobacillus iners strains isolated from the human vagina.</title>
        <authorList>
            <person name="France M.T."/>
            <person name="Rutt L."/>
            <person name="Narina S."/>
            <person name="Arbaugh S."/>
            <person name="Humphrys M.S."/>
            <person name="Ma B."/>
            <person name="Hayward M.R."/>
            <person name="Relman D."/>
            <person name="Kwon D.S."/>
            <person name="Ravel J."/>
        </authorList>
    </citation>
    <scope>NUCLEOTIDE SEQUENCE [LARGE SCALE GENOMIC DNA]</scope>
    <source>
        <strain evidence="8 9">C0210C1</strain>
    </source>
</reference>
<dbReference type="InterPro" id="IPR023865">
    <property type="entry name" value="Aliphatic_acid_kinase_CS"/>
</dbReference>
<evidence type="ECO:0000256" key="4">
    <source>
        <dbReference type="ARBA" id="ARBA00022777"/>
    </source>
</evidence>
<comment type="subcellular location">
    <subcellularLocation>
        <location evidence="6">Cytoplasm</location>
    </subcellularLocation>
</comment>
<dbReference type="InterPro" id="IPR004372">
    <property type="entry name" value="Ac/propionate_kinase"/>
</dbReference>
<feature type="binding site" evidence="6">
    <location>
        <begin position="286"/>
        <end position="288"/>
    </location>
    <ligand>
        <name>ATP</name>
        <dbReference type="ChEBI" id="CHEBI:30616"/>
    </ligand>
</feature>
<dbReference type="HAMAP" id="MF_00020">
    <property type="entry name" value="Acetate_kinase"/>
    <property type="match status" value="1"/>
</dbReference>
<dbReference type="InterPro" id="IPR000890">
    <property type="entry name" value="Aliphatic_acid_kin_short-chain"/>
</dbReference>
<dbReference type="UniPathway" id="UPA00340">
    <property type="reaction ID" value="UER00458"/>
</dbReference>
<evidence type="ECO:0000256" key="3">
    <source>
        <dbReference type="ARBA" id="ARBA00022741"/>
    </source>
</evidence>
<dbReference type="Proteomes" id="UP000501676">
    <property type="component" value="Chromosome"/>
</dbReference>
<dbReference type="GO" id="GO:0005524">
    <property type="term" value="F:ATP binding"/>
    <property type="evidence" value="ECO:0007669"/>
    <property type="project" value="UniProtKB-KW"/>
</dbReference>
<dbReference type="PIRSF" id="PIRSF000722">
    <property type="entry name" value="Acetate_prop_kin"/>
    <property type="match status" value="1"/>
</dbReference>
<dbReference type="GO" id="GO:0006085">
    <property type="term" value="P:acetyl-CoA biosynthetic process"/>
    <property type="evidence" value="ECO:0007669"/>
    <property type="project" value="UniProtKB-UniRule"/>
</dbReference>
<evidence type="ECO:0000256" key="2">
    <source>
        <dbReference type="ARBA" id="ARBA00022679"/>
    </source>
</evidence>
<comment type="catalytic activity">
    <reaction evidence="6">
        <text>acetate + ATP = acetyl phosphate + ADP</text>
        <dbReference type="Rhea" id="RHEA:11352"/>
        <dbReference type="ChEBI" id="CHEBI:22191"/>
        <dbReference type="ChEBI" id="CHEBI:30089"/>
        <dbReference type="ChEBI" id="CHEBI:30616"/>
        <dbReference type="ChEBI" id="CHEBI:456216"/>
        <dbReference type="EC" id="2.7.2.1"/>
    </reaction>
</comment>
<gene>
    <name evidence="6" type="primary">ackA</name>
    <name evidence="8" type="ORF">G6Z83_02285</name>
</gene>
<dbReference type="PROSITE" id="PS01076">
    <property type="entry name" value="ACETATE_KINASE_2"/>
    <property type="match status" value="1"/>
</dbReference>
<dbReference type="CDD" id="cd24010">
    <property type="entry name" value="ASKHA_NBD_AcK_PK"/>
    <property type="match status" value="1"/>
</dbReference>
<evidence type="ECO:0000256" key="5">
    <source>
        <dbReference type="ARBA" id="ARBA00022840"/>
    </source>
</evidence>
<feature type="site" description="Transition state stabilizer" evidence="6">
    <location>
        <position position="243"/>
    </location>
</feature>
<comment type="pathway">
    <text evidence="6">Metabolic intermediate biosynthesis; acetyl-CoA biosynthesis; acetyl-CoA from acetate: step 1/2.</text>
</comment>
<dbReference type="PANTHER" id="PTHR21060">
    <property type="entry name" value="ACETATE KINASE"/>
    <property type="match status" value="1"/>
</dbReference>
<evidence type="ECO:0000313" key="8">
    <source>
        <dbReference type="EMBL" id="QIH23569.1"/>
    </source>
</evidence>
<organism evidence="8 9">
    <name type="scientific">Lactobacillus iners</name>
    <dbReference type="NCBI Taxonomy" id="147802"/>
    <lineage>
        <taxon>Bacteria</taxon>
        <taxon>Bacillati</taxon>
        <taxon>Bacillota</taxon>
        <taxon>Bacilli</taxon>
        <taxon>Lactobacillales</taxon>
        <taxon>Lactobacillaceae</taxon>
        <taxon>Lactobacillus</taxon>
    </lineage>
</organism>
<keyword evidence="6" id="KW-0479">Metal-binding</keyword>
<dbReference type="PROSITE" id="PS01075">
    <property type="entry name" value="ACETATE_KINASE_1"/>
    <property type="match status" value="1"/>
</dbReference>
<dbReference type="PANTHER" id="PTHR21060:SF15">
    <property type="entry name" value="ACETATE KINASE-RELATED"/>
    <property type="match status" value="1"/>
</dbReference>
<keyword evidence="5 6" id="KW-0067">ATP-binding</keyword>
<feature type="binding site" evidence="6">
    <location>
        <position position="387"/>
    </location>
    <ligand>
        <name>Mg(2+)</name>
        <dbReference type="ChEBI" id="CHEBI:18420"/>
    </ligand>
</feature>
<sequence length="403" mass="44810">MEMMKKILAVNAGSSSLKFKLFLLKDEQVLAHGQADRIGLPESTFVLKLANGEVYQDKTEIRTQEDAVEKLLSWLTKSKIVNDLSEIAGVGHRVVAGGEYFAHSTLIDQDNLQKIYELNEYAPLHNCHEADGIKAFMKLLPNVPQVGVFDTSIHQTLDQVHYMYSLPYEYYEKYKVRKYGAHGTSVRYVSQRIASILKRPLDELNMVICHLGSGVSITAVKNGQSYDTSMGFSPLAGVTMSSRSGDIDPSALQYILGKETDLNFDQMIDILNNKSGLLGISGISPDMRDIRKAISQGDERASLARNIFINRIVRYIGAYYLELQGIDVIAFTAGVGENDIGIRKEIMNQMSCYGLIPDYDANQINGIEKIISAPNSKIVAMVIPTNEELMIARDVVRIAKISD</sequence>